<accession>A0A699YEE3</accession>
<evidence type="ECO:0000313" key="1">
    <source>
        <dbReference type="EMBL" id="GFH08413.1"/>
    </source>
</evidence>
<gene>
    <name evidence="1" type="ORF">HaLaN_03366</name>
</gene>
<comment type="caution">
    <text evidence="1">The sequence shown here is derived from an EMBL/GenBank/DDBJ whole genome shotgun (WGS) entry which is preliminary data.</text>
</comment>
<organism evidence="1 2">
    <name type="scientific">Haematococcus lacustris</name>
    <name type="common">Green alga</name>
    <name type="synonym">Haematococcus pluvialis</name>
    <dbReference type="NCBI Taxonomy" id="44745"/>
    <lineage>
        <taxon>Eukaryota</taxon>
        <taxon>Viridiplantae</taxon>
        <taxon>Chlorophyta</taxon>
        <taxon>core chlorophytes</taxon>
        <taxon>Chlorophyceae</taxon>
        <taxon>CS clade</taxon>
        <taxon>Chlamydomonadales</taxon>
        <taxon>Haematococcaceae</taxon>
        <taxon>Haematococcus</taxon>
    </lineage>
</organism>
<dbReference type="AlphaFoldDB" id="A0A699YEE3"/>
<name>A0A699YEE3_HAELA</name>
<evidence type="ECO:0000313" key="2">
    <source>
        <dbReference type="Proteomes" id="UP000485058"/>
    </source>
</evidence>
<protein>
    <submittedName>
        <fullName evidence="1">Uncharacterized protein</fullName>
    </submittedName>
</protein>
<feature type="non-terminal residue" evidence="1">
    <location>
        <position position="1"/>
    </location>
</feature>
<dbReference type="EMBL" id="BLLF01000159">
    <property type="protein sequence ID" value="GFH08413.1"/>
    <property type="molecule type" value="Genomic_DNA"/>
</dbReference>
<sequence>MSPKKNCKRPVSPAPSAAVQLDIEDPQLLAQIKNAMQLLTNASVIEHMMRGPHHSGIRLLPGEVAVFEQPSSAWPLAMLKQSTGGVLMAGPATMHRAW</sequence>
<reference evidence="1 2" key="1">
    <citation type="submission" date="2020-02" db="EMBL/GenBank/DDBJ databases">
        <title>Draft genome sequence of Haematococcus lacustris strain NIES-144.</title>
        <authorList>
            <person name="Morimoto D."/>
            <person name="Nakagawa S."/>
            <person name="Yoshida T."/>
            <person name="Sawayama S."/>
        </authorList>
    </citation>
    <scope>NUCLEOTIDE SEQUENCE [LARGE SCALE GENOMIC DNA]</scope>
    <source>
        <strain evidence="1 2">NIES-144</strain>
    </source>
</reference>
<dbReference type="Proteomes" id="UP000485058">
    <property type="component" value="Unassembled WGS sequence"/>
</dbReference>
<keyword evidence="2" id="KW-1185">Reference proteome</keyword>
<proteinExistence type="predicted"/>